<dbReference type="Gene3D" id="2.40.170.20">
    <property type="entry name" value="TonB-dependent receptor, beta-barrel domain"/>
    <property type="match status" value="1"/>
</dbReference>
<dbReference type="CDD" id="cd01347">
    <property type="entry name" value="ligand_gated_channel"/>
    <property type="match status" value="1"/>
</dbReference>
<dbReference type="RefSeq" id="WP_222991506.1">
    <property type="nucleotide sequence ID" value="NZ_JAINVV010000009.1"/>
</dbReference>
<keyword evidence="4" id="KW-0410">Iron transport</keyword>
<evidence type="ECO:0000256" key="2">
    <source>
        <dbReference type="ARBA" id="ARBA00022448"/>
    </source>
</evidence>
<dbReference type="Proteomes" id="UP000706039">
    <property type="component" value="Unassembled WGS sequence"/>
</dbReference>
<keyword evidence="16" id="KW-0675">Receptor</keyword>
<evidence type="ECO:0000256" key="7">
    <source>
        <dbReference type="ARBA" id="ARBA00023065"/>
    </source>
</evidence>
<dbReference type="Pfam" id="PF07715">
    <property type="entry name" value="Plug"/>
    <property type="match status" value="1"/>
</dbReference>
<evidence type="ECO:0000259" key="14">
    <source>
        <dbReference type="Pfam" id="PF00593"/>
    </source>
</evidence>
<feature type="chain" id="PRO_5046661343" evidence="13">
    <location>
        <begin position="26"/>
        <end position="739"/>
    </location>
</feature>
<proteinExistence type="inferred from homology"/>
<evidence type="ECO:0000256" key="6">
    <source>
        <dbReference type="ARBA" id="ARBA00023004"/>
    </source>
</evidence>
<keyword evidence="10 11" id="KW-0998">Cell outer membrane</keyword>
<keyword evidence="5 11" id="KW-0812">Transmembrane</keyword>
<sequence>MRKSTIRTMLRAGAALGMLALSAMAAAQDAPQGEEPGFGDIVVTADKRAERLQDVPASVSAVTGEQLQAVRATQLADYAGYVPGLVFTSRGGQGHGYIALRGLAPLGETAAVGTYIDDTPVGSSSGLAAGSSIVVDLTPYDVERVEVLRGPQGTLYGANALGGLIKYVTVQPDTGGVSARLGGEVSDTAHGGGLGWAARGALNLPVVTDTLAVRGSFLLRRSPGFVDNPRLGLSDLNDARQVNARLAMLWQASDDVTIRLSGLYQRNRADGSSHVSLDPVTLKPAGGDLPQQRHVLTGFDQRLQHYSGSLAWSLGGAELLSVTSYSRGSSRDTADLTEPYAAFIPLFCGLLSACPPGTTGIVPLQYRSRVAKFTQEVRLSSTGDSAFKWMVGGFYTDETASYHQDLQARRTDGTLIAGLTPFGTVVLDSGYEEKSLFGNLGYSFDDLIDIGAGLRWARNDQVYGQTTTGPMLGEGNVPNNRSSEDVVTYMANAQLHLARDAMVYARFATGYRPGGPNVALPGVPPKVNSDSTRNYEIGLKSELFDRRALFNVTAFLIDWNDIQVNLLTAQNLGYLANGGKARSKGFEFEAMLRPVDGLQLGVNGAYTDARIRSGAVPLGGKDGDRISFIPRFSGSATADYRTALGARELHLNLGYRYVGSRFAMLESNPAARRARPYGLVDAGAALSDDRWTLRLFAKNLFDKRAFLSPVPLRRGATTVYYVSPVVEPRVIGISLDTRF</sequence>
<evidence type="ECO:0000313" key="17">
    <source>
        <dbReference type="Proteomes" id="UP000706039"/>
    </source>
</evidence>
<evidence type="ECO:0000256" key="5">
    <source>
        <dbReference type="ARBA" id="ARBA00022692"/>
    </source>
</evidence>
<keyword evidence="17" id="KW-1185">Reference proteome</keyword>
<protein>
    <submittedName>
        <fullName evidence="16">TonB-dependent receptor</fullName>
    </submittedName>
</protein>
<dbReference type="InterPro" id="IPR036942">
    <property type="entry name" value="Beta-barrel_TonB_sf"/>
</dbReference>
<feature type="domain" description="TonB-dependent receptor plug" evidence="15">
    <location>
        <begin position="52"/>
        <end position="163"/>
    </location>
</feature>
<evidence type="ECO:0000256" key="10">
    <source>
        <dbReference type="ARBA" id="ARBA00023237"/>
    </source>
</evidence>
<evidence type="ECO:0000256" key="13">
    <source>
        <dbReference type="SAM" id="SignalP"/>
    </source>
</evidence>
<feature type="domain" description="TonB-dependent receptor-like beta-barrel" evidence="14">
    <location>
        <begin position="250"/>
        <end position="700"/>
    </location>
</feature>
<name>A0ABS7PSS4_9SPHN</name>
<dbReference type="InterPro" id="IPR000531">
    <property type="entry name" value="Beta-barrel_TonB"/>
</dbReference>
<dbReference type="PROSITE" id="PS52016">
    <property type="entry name" value="TONB_DEPENDENT_REC_3"/>
    <property type="match status" value="1"/>
</dbReference>
<feature type="signal peptide" evidence="13">
    <location>
        <begin position="1"/>
        <end position="25"/>
    </location>
</feature>
<keyword evidence="3 11" id="KW-1134">Transmembrane beta strand</keyword>
<gene>
    <name evidence="16" type="ORF">K7G82_18965</name>
</gene>
<keyword evidence="6" id="KW-0408">Iron</keyword>
<keyword evidence="8 12" id="KW-0798">TonB box</keyword>
<dbReference type="PANTHER" id="PTHR32552:SF81">
    <property type="entry name" value="TONB-DEPENDENT OUTER MEMBRANE RECEPTOR"/>
    <property type="match status" value="1"/>
</dbReference>
<dbReference type="Pfam" id="PF00593">
    <property type="entry name" value="TonB_dep_Rec_b-barrel"/>
    <property type="match status" value="1"/>
</dbReference>
<comment type="caution">
    <text evidence="16">The sequence shown here is derived from an EMBL/GenBank/DDBJ whole genome shotgun (WGS) entry which is preliminary data.</text>
</comment>
<dbReference type="PANTHER" id="PTHR32552">
    <property type="entry name" value="FERRICHROME IRON RECEPTOR-RELATED"/>
    <property type="match status" value="1"/>
</dbReference>
<evidence type="ECO:0000256" key="12">
    <source>
        <dbReference type="RuleBase" id="RU003357"/>
    </source>
</evidence>
<evidence type="ECO:0000313" key="16">
    <source>
        <dbReference type="EMBL" id="MBY8824394.1"/>
    </source>
</evidence>
<dbReference type="InterPro" id="IPR039426">
    <property type="entry name" value="TonB-dep_rcpt-like"/>
</dbReference>
<keyword evidence="9 11" id="KW-0472">Membrane</keyword>
<evidence type="ECO:0000256" key="8">
    <source>
        <dbReference type="ARBA" id="ARBA00023077"/>
    </source>
</evidence>
<dbReference type="InterPro" id="IPR012910">
    <property type="entry name" value="Plug_dom"/>
</dbReference>
<comment type="subcellular location">
    <subcellularLocation>
        <location evidence="1 11">Cell outer membrane</location>
        <topology evidence="1 11">Multi-pass membrane protein</topology>
    </subcellularLocation>
</comment>
<keyword evidence="7" id="KW-0406">Ion transport</keyword>
<evidence type="ECO:0000256" key="3">
    <source>
        <dbReference type="ARBA" id="ARBA00022452"/>
    </source>
</evidence>
<dbReference type="EMBL" id="JAINVV010000009">
    <property type="protein sequence ID" value="MBY8824394.1"/>
    <property type="molecule type" value="Genomic_DNA"/>
</dbReference>
<organism evidence="16 17">
    <name type="scientific">Sphingomonas colocasiae</name>
    <dbReference type="NCBI Taxonomy" id="1848973"/>
    <lineage>
        <taxon>Bacteria</taxon>
        <taxon>Pseudomonadati</taxon>
        <taxon>Pseudomonadota</taxon>
        <taxon>Alphaproteobacteria</taxon>
        <taxon>Sphingomonadales</taxon>
        <taxon>Sphingomonadaceae</taxon>
        <taxon>Sphingomonas</taxon>
    </lineage>
</organism>
<evidence type="ECO:0000259" key="15">
    <source>
        <dbReference type="Pfam" id="PF07715"/>
    </source>
</evidence>
<accession>A0ABS7PSS4</accession>
<keyword evidence="2 11" id="KW-0813">Transport</keyword>
<dbReference type="SUPFAM" id="SSF56935">
    <property type="entry name" value="Porins"/>
    <property type="match status" value="1"/>
</dbReference>
<evidence type="ECO:0000256" key="9">
    <source>
        <dbReference type="ARBA" id="ARBA00023136"/>
    </source>
</evidence>
<reference evidence="16 17" key="1">
    <citation type="submission" date="2021-08" db="EMBL/GenBank/DDBJ databases">
        <authorList>
            <person name="Tuo L."/>
        </authorList>
    </citation>
    <scope>NUCLEOTIDE SEQUENCE [LARGE SCALE GENOMIC DNA]</scope>
    <source>
        <strain evidence="16 17">JCM 31229</strain>
    </source>
</reference>
<evidence type="ECO:0000256" key="11">
    <source>
        <dbReference type="PROSITE-ProRule" id="PRU01360"/>
    </source>
</evidence>
<keyword evidence="13" id="KW-0732">Signal</keyword>
<evidence type="ECO:0000256" key="4">
    <source>
        <dbReference type="ARBA" id="ARBA00022496"/>
    </source>
</evidence>
<evidence type="ECO:0000256" key="1">
    <source>
        <dbReference type="ARBA" id="ARBA00004571"/>
    </source>
</evidence>
<comment type="similarity">
    <text evidence="11 12">Belongs to the TonB-dependent receptor family.</text>
</comment>